<evidence type="ECO:0000313" key="2">
    <source>
        <dbReference type="EMBL" id="PNR28720.1"/>
    </source>
</evidence>
<feature type="region of interest" description="Disordered" evidence="1">
    <location>
        <begin position="67"/>
        <end position="128"/>
    </location>
</feature>
<reference evidence="2 4" key="2">
    <citation type="journal article" date="2018" name="Plant J.">
        <title>The Physcomitrella patens chromosome-scale assembly reveals moss genome structure and evolution.</title>
        <authorList>
            <person name="Lang D."/>
            <person name="Ullrich K.K."/>
            <person name="Murat F."/>
            <person name="Fuchs J."/>
            <person name="Jenkins J."/>
            <person name="Haas F.B."/>
            <person name="Piednoel M."/>
            <person name="Gundlach H."/>
            <person name="Van Bel M."/>
            <person name="Meyberg R."/>
            <person name="Vives C."/>
            <person name="Morata J."/>
            <person name="Symeonidi A."/>
            <person name="Hiss M."/>
            <person name="Muchero W."/>
            <person name="Kamisugi Y."/>
            <person name="Saleh O."/>
            <person name="Blanc G."/>
            <person name="Decker E.L."/>
            <person name="van Gessel N."/>
            <person name="Grimwood J."/>
            <person name="Hayes R.D."/>
            <person name="Graham S.W."/>
            <person name="Gunter L.E."/>
            <person name="McDaniel S.F."/>
            <person name="Hoernstein S.N.W."/>
            <person name="Larsson A."/>
            <person name="Li F.W."/>
            <person name="Perroud P.F."/>
            <person name="Phillips J."/>
            <person name="Ranjan P."/>
            <person name="Rokshar D.S."/>
            <person name="Rothfels C.J."/>
            <person name="Schneider L."/>
            <person name="Shu S."/>
            <person name="Stevenson D.W."/>
            <person name="Thummler F."/>
            <person name="Tillich M."/>
            <person name="Villarreal Aguilar J.C."/>
            <person name="Widiez T."/>
            <person name="Wong G.K."/>
            <person name="Wymore A."/>
            <person name="Zhang Y."/>
            <person name="Zimmer A.D."/>
            <person name="Quatrano R.S."/>
            <person name="Mayer K.F.X."/>
            <person name="Goodstein D."/>
            <person name="Casacuberta J.M."/>
            <person name="Vandepoele K."/>
            <person name="Reski R."/>
            <person name="Cuming A.C."/>
            <person name="Tuskan G.A."/>
            <person name="Maumus F."/>
            <person name="Salse J."/>
            <person name="Schmutz J."/>
            <person name="Rensing S.A."/>
        </authorList>
    </citation>
    <scope>NUCLEOTIDE SEQUENCE [LARGE SCALE GENOMIC DNA]</scope>
    <source>
        <strain evidence="3 4">cv. Gransden 2004</strain>
    </source>
</reference>
<dbReference type="AlphaFoldDB" id="A0A2K1IHI4"/>
<evidence type="ECO:0000313" key="4">
    <source>
        <dbReference type="Proteomes" id="UP000006727"/>
    </source>
</evidence>
<feature type="region of interest" description="Disordered" evidence="1">
    <location>
        <begin position="142"/>
        <end position="162"/>
    </location>
</feature>
<evidence type="ECO:0000256" key="1">
    <source>
        <dbReference type="SAM" id="MobiDB-lite"/>
    </source>
</evidence>
<organism evidence="2">
    <name type="scientific">Physcomitrium patens</name>
    <name type="common">Spreading-leaved earth moss</name>
    <name type="synonym">Physcomitrella patens</name>
    <dbReference type="NCBI Taxonomy" id="3218"/>
    <lineage>
        <taxon>Eukaryota</taxon>
        <taxon>Viridiplantae</taxon>
        <taxon>Streptophyta</taxon>
        <taxon>Embryophyta</taxon>
        <taxon>Bryophyta</taxon>
        <taxon>Bryophytina</taxon>
        <taxon>Bryopsida</taxon>
        <taxon>Funariidae</taxon>
        <taxon>Funariales</taxon>
        <taxon>Funariaceae</taxon>
        <taxon>Physcomitrium</taxon>
    </lineage>
</organism>
<name>A0A2K1IHI4_PHYPA</name>
<keyword evidence="4" id="KW-1185">Reference proteome</keyword>
<protein>
    <submittedName>
        <fullName evidence="2 3">Uncharacterized protein</fullName>
    </submittedName>
</protein>
<dbReference type="InParanoid" id="A0A2K1IHI4"/>
<feature type="compositionally biased region" description="Acidic residues" evidence="1">
    <location>
        <begin position="76"/>
        <end position="89"/>
    </location>
</feature>
<dbReference type="EnsemblPlants" id="Pp3c24_19940V3.1">
    <property type="protein sequence ID" value="Pp3c24_19940V3.1"/>
    <property type="gene ID" value="Pp3c24_19940"/>
</dbReference>
<evidence type="ECO:0000313" key="3">
    <source>
        <dbReference type="EnsemblPlants" id="Pp3c24_19940V3.1"/>
    </source>
</evidence>
<reference evidence="2 4" key="1">
    <citation type="journal article" date="2008" name="Science">
        <title>The Physcomitrella genome reveals evolutionary insights into the conquest of land by plants.</title>
        <authorList>
            <person name="Rensing S."/>
            <person name="Lang D."/>
            <person name="Zimmer A."/>
            <person name="Terry A."/>
            <person name="Salamov A."/>
            <person name="Shapiro H."/>
            <person name="Nishiyama T."/>
            <person name="Perroud P.-F."/>
            <person name="Lindquist E."/>
            <person name="Kamisugi Y."/>
            <person name="Tanahashi T."/>
            <person name="Sakakibara K."/>
            <person name="Fujita T."/>
            <person name="Oishi K."/>
            <person name="Shin-I T."/>
            <person name="Kuroki Y."/>
            <person name="Toyoda A."/>
            <person name="Suzuki Y."/>
            <person name="Hashimoto A."/>
            <person name="Yamaguchi K."/>
            <person name="Sugano A."/>
            <person name="Kohara Y."/>
            <person name="Fujiyama A."/>
            <person name="Anterola A."/>
            <person name="Aoki S."/>
            <person name="Ashton N."/>
            <person name="Barbazuk W.B."/>
            <person name="Barker E."/>
            <person name="Bennetzen J."/>
            <person name="Bezanilla M."/>
            <person name="Blankenship R."/>
            <person name="Cho S.H."/>
            <person name="Dutcher S."/>
            <person name="Estelle M."/>
            <person name="Fawcett J.A."/>
            <person name="Gundlach H."/>
            <person name="Hanada K."/>
            <person name="Heyl A."/>
            <person name="Hicks K.A."/>
            <person name="Hugh J."/>
            <person name="Lohr M."/>
            <person name="Mayer K."/>
            <person name="Melkozernov A."/>
            <person name="Murata T."/>
            <person name="Nelson D."/>
            <person name="Pils B."/>
            <person name="Prigge M."/>
            <person name="Reiss B."/>
            <person name="Renner T."/>
            <person name="Rombauts S."/>
            <person name="Rushton P."/>
            <person name="Sanderfoot A."/>
            <person name="Schween G."/>
            <person name="Shiu S.-H."/>
            <person name="Stueber K."/>
            <person name="Theodoulou F.L."/>
            <person name="Tu H."/>
            <person name="Van de Peer Y."/>
            <person name="Verrier P.J."/>
            <person name="Waters E."/>
            <person name="Wood A."/>
            <person name="Yang L."/>
            <person name="Cove D."/>
            <person name="Cuming A."/>
            <person name="Hasebe M."/>
            <person name="Lucas S."/>
            <person name="Mishler D.B."/>
            <person name="Reski R."/>
            <person name="Grigoriev I."/>
            <person name="Quatrano R.S."/>
            <person name="Boore J.L."/>
        </authorList>
    </citation>
    <scope>NUCLEOTIDE SEQUENCE [LARGE SCALE GENOMIC DNA]</scope>
    <source>
        <strain evidence="3 4">cv. Gransden 2004</strain>
    </source>
</reference>
<accession>A0A2K1IHI4</accession>
<dbReference type="EMBL" id="ABEU02000024">
    <property type="protein sequence ID" value="PNR28720.1"/>
    <property type="molecule type" value="Genomic_DNA"/>
</dbReference>
<gene>
    <name evidence="2" type="ORF">PHYPA_029313</name>
</gene>
<dbReference type="PaxDb" id="3218-PP1S101_102V6.1"/>
<dbReference type="Proteomes" id="UP000006727">
    <property type="component" value="Chromosome 24"/>
</dbReference>
<dbReference type="EnsemblPlants" id="Pp3c24_19940V3.2">
    <property type="protein sequence ID" value="Pp3c24_19940V3.2"/>
    <property type="gene ID" value="Pp3c24_19940"/>
</dbReference>
<dbReference type="Gramene" id="Pp3c24_19940V3.2">
    <property type="protein sequence ID" value="Pp3c24_19940V3.2"/>
    <property type="gene ID" value="Pp3c24_19940"/>
</dbReference>
<sequence>MGVQRHDARIFELEGWRKLEFLKDDMRGQLRKMYAVQMERLRYQKLRKQIRAEQLQYQSTLRCPLSPQTIRSKFDSDEEEEEEQTEGETMEGLPPSPSPEGIDRGDSSSGLESGGGAANSKRKKQAVPRMRYSLFHYDNPRHLKRYPKAPTHTTEKEPEFSPIQHVHNPAWIKGKAQHISELVQLVVNLDEWEEKLARKNGPRQSTKTTKPK</sequence>
<proteinExistence type="predicted"/>
<dbReference type="Gramene" id="Pp3c24_19940V3.1">
    <property type="protein sequence ID" value="Pp3c24_19940V3.1"/>
    <property type="gene ID" value="Pp3c24_19940"/>
</dbReference>
<reference evidence="3" key="3">
    <citation type="submission" date="2020-12" db="UniProtKB">
        <authorList>
            <consortium name="EnsemblPlants"/>
        </authorList>
    </citation>
    <scope>IDENTIFICATION</scope>
</reference>